<evidence type="ECO:0000256" key="8">
    <source>
        <dbReference type="SAM" id="MobiDB-lite"/>
    </source>
</evidence>
<feature type="compositionally biased region" description="Basic and acidic residues" evidence="8">
    <location>
        <begin position="378"/>
        <end position="435"/>
    </location>
</feature>
<dbReference type="VEuPathDB" id="TriTrypDB:Tb10.v4.0070"/>
<sequence length="460" mass="49231">MAPPQLQGLIILMALATLKATAEVPDPATACSEACGCKRRLTDRLNLYATDFKETVAQHKTNDLAAAKYTLAALAGHPGLRKALIPVVAAAKELTEACKSAIAAAVPAEVDAQYFGGQITGIYVGLNAISKIQGSFKTATHGSGHVSNDAPTTADLGGAKKLDCDDDKHPDYKPPTLATEAKEADPAKLQMHSKLTAKCVSTLGAGCNSAAIGANGYVEVKLSYSTTPPSKSGTWTTASHTTDHVVGTAALDLMGTNGSDINTKLKNLRENHNLGKCKQDIKSYATVSKVPNWKLYVSKALVPGHTGEKSADPPQLNKAIAEAYGEGGADFSANIWTKVEETLVPVKESDQETLKPISTLSTKAHVYEALARVLLKKQKNEQEDQQKVSKKVDTTKDKECNGKKGDECTGECEWDKEKETCKPKNKGEEENKDKTGTTNTKESNYFVIKKSPLWLAFLLL</sequence>
<reference evidence="10" key="1">
    <citation type="submission" date="2016-08" db="EMBL/GenBank/DDBJ databases">
        <title>VSG repertoire of Trypanosoma brucei EATRO 1125.</title>
        <authorList>
            <person name="Cross G.A."/>
        </authorList>
    </citation>
    <scope>NUCLEOTIDE SEQUENCE</scope>
    <source>
        <strain evidence="10">EATRO 1125</strain>
    </source>
</reference>
<evidence type="ECO:0000256" key="6">
    <source>
        <dbReference type="ARBA" id="ARBA00023180"/>
    </source>
</evidence>
<evidence type="ECO:0000256" key="9">
    <source>
        <dbReference type="SAM" id="SignalP"/>
    </source>
</evidence>
<dbReference type="InterPro" id="IPR027446">
    <property type="entry name" value="VSG_C_dom_sf"/>
</dbReference>
<feature type="region of interest" description="Disordered" evidence="8">
    <location>
        <begin position="141"/>
        <end position="171"/>
    </location>
</feature>
<keyword evidence="7" id="KW-0449">Lipoprotein</keyword>
<dbReference type="EMBL" id="KX699311">
    <property type="protein sequence ID" value="APD73267.1"/>
    <property type="molecule type" value="Genomic_DNA"/>
</dbReference>
<dbReference type="VEuPathDB" id="TriTrypDB:Tbg972.7.7510"/>
<keyword evidence="5" id="KW-0472">Membrane</keyword>
<dbReference type="VEuPathDB" id="TriTrypDB:Tb1125.Tb10.v4.0070"/>
<evidence type="ECO:0000256" key="2">
    <source>
        <dbReference type="ARBA" id="ARBA00004609"/>
    </source>
</evidence>
<dbReference type="SUPFAM" id="SSF118251">
    <property type="entry name" value="Variant surface glycoprotein MITAT 1.2, VSG 221, C-terminal domain"/>
    <property type="match status" value="1"/>
</dbReference>
<feature type="compositionally biased region" description="Basic and acidic residues" evidence="8">
    <location>
        <begin position="158"/>
        <end position="171"/>
    </location>
</feature>
<proteinExistence type="predicted"/>
<feature type="compositionally biased region" description="Polar residues" evidence="8">
    <location>
        <begin position="141"/>
        <end position="151"/>
    </location>
</feature>
<keyword evidence="3" id="KW-1003">Cell membrane</keyword>
<evidence type="ECO:0000256" key="4">
    <source>
        <dbReference type="ARBA" id="ARBA00022622"/>
    </source>
</evidence>
<keyword evidence="6" id="KW-0325">Glycoprotein</keyword>
<evidence type="ECO:0000256" key="1">
    <source>
        <dbReference type="ARBA" id="ARBA00002523"/>
    </source>
</evidence>
<evidence type="ECO:0000256" key="5">
    <source>
        <dbReference type="ARBA" id="ARBA00023136"/>
    </source>
</evidence>
<dbReference type="GO" id="GO:0005886">
    <property type="term" value="C:plasma membrane"/>
    <property type="evidence" value="ECO:0007669"/>
    <property type="project" value="UniProtKB-SubCell"/>
</dbReference>
<evidence type="ECO:0000256" key="3">
    <source>
        <dbReference type="ARBA" id="ARBA00022475"/>
    </source>
</evidence>
<evidence type="ECO:0000256" key="7">
    <source>
        <dbReference type="ARBA" id="ARBA00023288"/>
    </source>
</evidence>
<feature type="signal peptide" evidence="9">
    <location>
        <begin position="1"/>
        <end position="22"/>
    </location>
</feature>
<accession>A0A1J0R651</accession>
<evidence type="ECO:0000313" key="10">
    <source>
        <dbReference type="EMBL" id="APD73267.1"/>
    </source>
</evidence>
<keyword evidence="4" id="KW-0336">GPI-anchor</keyword>
<organism evidence="10">
    <name type="scientific">Trypanosoma brucei</name>
    <dbReference type="NCBI Taxonomy" id="5691"/>
    <lineage>
        <taxon>Eukaryota</taxon>
        <taxon>Discoba</taxon>
        <taxon>Euglenozoa</taxon>
        <taxon>Kinetoplastea</taxon>
        <taxon>Metakinetoplastina</taxon>
        <taxon>Trypanosomatida</taxon>
        <taxon>Trypanosomatidae</taxon>
        <taxon>Trypanosoma</taxon>
    </lineage>
</organism>
<keyword evidence="9" id="KW-0732">Signal</keyword>
<dbReference type="GO" id="GO:0098552">
    <property type="term" value="C:side of membrane"/>
    <property type="evidence" value="ECO:0007669"/>
    <property type="project" value="UniProtKB-KW"/>
</dbReference>
<comment type="function">
    <text evidence="1">VSG forms a coat on the surface of the parasite. The trypanosome evades the immune response of the host by expressing a series of antigenically distinct VSGs from an estimated 1000 VSG genes.</text>
</comment>
<comment type="subcellular location">
    <subcellularLocation>
        <location evidence="2">Cell membrane</location>
        <topology evidence="2">Lipid-anchor</topology>
        <topology evidence="2">GPI-anchor</topology>
    </subcellularLocation>
</comment>
<dbReference type="VEuPathDB" id="TriTrypDB:Tb427_000317900"/>
<protein>
    <submittedName>
        <fullName evidence="10">Variant surface glycoprotein 1125.513</fullName>
    </submittedName>
</protein>
<dbReference type="SUPFAM" id="SSF58087">
    <property type="entry name" value="Variant surface glycoprotein (N-terminal domain)"/>
    <property type="match status" value="1"/>
</dbReference>
<name>A0A1J0R651_9TRYP</name>
<dbReference type="AlphaFoldDB" id="A0A1J0R651"/>
<feature type="chain" id="PRO_5013244103" evidence="9">
    <location>
        <begin position="23"/>
        <end position="460"/>
    </location>
</feature>
<feature type="region of interest" description="Disordered" evidence="8">
    <location>
        <begin position="378"/>
        <end position="441"/>
    </location>
</feature>